<evidence type="ECO:0000313" key="5">
    <source>
        <dbReference type="Proteomes" id="UP000434582"/>
    </source>
</evidence>
<sequence>MRTESGADLFIGTHRETLDRALEAIASRGYWSPYPEMPSPRAYGETAANDGESAFQALLNQPFALNQPGEDGVMIGAERSPFGFDLGVAYPKPERGALLHAAEAALPQWRDAGPLARAAVCLEILARLNAQSFLMAHAVMHTNGQAFMMAFQAGGPHAQDRGLEAVAYAYREQAAIPAEARWEKPQGSKNPPLVVDKTWHLVPRGVAVVIGCATFPTWNGYPGLFASLATGNPVIVKPHPGATLPLALTVKIAREVLADAGFDPNTVLLAVDDPDAPMATDLCLDPRVGVIDFTGSSAFGTWLEDHCRHAQVYAEKAGVNYIVIESTNDFKGLCRNLAFVLSLYAGQMCTTSQNIFIPRDGIQTEDGPKTYDEVCQGLATALDKFLGNTERAVEVLGGICNPATLERIEQARGLGRVVLDSRAVDHPTYPDATVRTPILVALDSTDRAVFEEERFGPIAFLIACDSGAAALDLAAETVAAKGAITGGVYTTNPDLEARAVELALRTGVNLAVNFTAGVYVNQSAAFSDFHATGANPAANAALSDSAFVAGRFRPVCIRRMGG</sequence>
<feature type="domain" description="Aldehyde dehydrogenase" evidence="3">
    <location>
        <begin position="98"/>
        <end position="522"/>
    </location>
</feature>
<accession>A0A7X1ZDT3</accession>
<dbReference type="SUPFAM" id="SSF53720">
    <property type="entry name" value="ALDH-like"/>
    <property type="match status" value="1"/>
</dbReference>
<dbReference type="OrthoDB" id="5288459at2"/>
<protein>
    <submittedName>
        <fullName evidence="4">Phenylacetic acid degradation protein PaaN</fullName>
    </submittedName>
</protein>
<reference evidence="4 5" key="1">
    <citation type="submission" date="2019-10" db="EMBL/GenBank/DDBJ databases">
        <title>Draft whole-genome sequence of the purple nonsulfur photosynthetic bacterium Roseospira navarrensis DSM 15114.</title>
        <authorList>
            <person name="Kyndt J.A."/>
            <person name="Meyer T.E."/>
        </authorList>
    </citation>
    <scope>NUCLEOTIDE SEQUENCE [LARGE SCALE GENOMIC DNA]</scope>
    <source>
        <strain evidence="4 5">DSM 15114</strain>
    </source>
</reference>
<dbReference type="GO" id="GO:0003842">
    <property type="term" value="F:L-glutamate gamma-semialdehyde dehydrogenase activity"/>
    <property type="evidence" value="ECO:0007669"/>
    <property type="project" value="TreeGrafter"/>
</dbReference>
<keyword evidence="1" id="KW-0560">Oxidoreductase</keyword>
<gene>
    <name evidence="4" type="primary">paaN</name>
    <name evidence="4" type="ORF">GHC57_09260</name>
</gene>
<dbReference type="PANTHER" id="PTHR42862:SF1">
    <property type="entry name" value="DELTA-1-PYRROLINE-5-CARBOXYLATE DEHYDROGENASE 2, ISOFORM A-RELATED"/>
    <property type="match status" value="1"/>
</dbReference>
<dbReference type="RefSeq" id="WP_153343427.1">
    <property type="nucleotide sequence ID" value="NZ_WIVE01000024.1"/>
</dbReference>
<keyword evidence="2" id="KW-0520">NAD</keyword>
<organism evidence="4 5">
    <name type="scientific">Roseospira navarrensis</name>
    <dbReference type="NCBI Taxonomy" id="140058"/>
    <lineage>
        <taxon>Bacteria</taxon>
        <taxon>Pseudomonadati</taxon>
        <taxon>Pseudomonadota</taxon>
        <taxon>Alphaproteobacteria</taxon>
        <taxon>Rhodospirillales</taxon>
        <taxon>Rhodospirillaceae</taxon>
        <taxon>Roseospira</taxon>
    </lineage>
</organism>
<comment type="caution">
    <text evidence="4">The sequence shown here is derived from an EMBL/GenBank/DDBJ whole genome shotgun (WGS) entry which is preliminary data.</text>
</comment>
<dbReference type="Proteomes" id="UP000434582">
    <property type="component" value="Unassembled WGS sequence"/>
</dbReference>
<dbReference type="EMBL" id="WIVE01000024">
    <property type="protein sequence ID" value="MQX36703.1"/>
    <property type="molecule type" value="Genomic_DNA"/>
</dbReference>
<dbReference type="InterPro" id="IPR016161">
    <property type="entry name" value="Ald_DH/histidinol_DH"/>
</dbReference>
<dbReference type="NCBIfam" id="TIGR02288">
    <property type="entry name" value="PaaN_2"/>
    <property type="match status" value="1"/>
</dbReference>
<dbReference type="PANTHER" id="PTHR42862">
    <property type="entry name" value="DELTA-1-PYRROLINE-5-CARBOXYLATE DEHYDROGENASE 1, ISOFORM A-RELATED"/>
    <property type="match status" value="1"/>
</dbReference>
<dbReference type="GO" id="GO:0009898">
    <property type="term" value="C:cytoplasmic side of plasma membrane"/>
    <property type="evidence" value="ECO:0007669"/>
    <property type="project" value="TreeGrafter"/>
</dbReference>
<dbReference type="AlphaFoldDB" id="A0A7X1ZDT3"/>
<dbReference type="Pfam" id="PF00171">
    <property type="entry name" value="Aldedh"/>
    <property type="match status" value="1"/>
</dbReference>
<dbReference type="InterPro" id="IPR015590">
    <property type="entry name" value="Aldehyde_DH_dom"/>
</dbReference>
<dbReference type="Gene3D" id="3.40.605.10">
    <property type="entry name" value="Aldehyde Dehydrogenase, Chain A, domain 1"/>
    <property type="match status" value="1"/>
</dbReference>
<evidence type="ECO:0000256" key="2">
    <source>
        <dbReference type="ARBA" id="ARBA00023027"/>
    </source>
</evidence>
<name>A0A7X1ZDT3_9PROT</name>
<evidence type="ECO:0000313" key="4">
    <source>
        <dbReference type="EMBL" id="MQX36703.1"/>
    </source>
</evidence>
<evidence type="ECO:0000259" key="3">
    <source>
        <dbReference type="Pfam" id="PF00171"/>
    </source>
</evidence>
<dbReference type="InterPro" id="IPR016163">
    <property type="entry name" value="Ald_DH_C"/>
</dbReference>
<dbReference type="InterPro" id="IPR050485">
    <property type="entry name" value="Proline_metab_enzyme"/>
</dbReference>
<dbReference type="GO" id="GO:0010133">
    <property type="term" value="P:L-proline catabolic process to L-glutamate"/>
    <property type="evidence" value="ECO:0007669"/>
    <property type="project" value="TreeGrafter"/>
</dbReference>
<proteinExistence type="predicted"/>
<dbReference type="Gene3D" id="3.40.309.10">
    <property type="entry name" value="Aldehyde Dehydrogenase, Chain A, domain 2"/>
    <property type="match status" value="1"/>
</dbReference>
<dbReference type="InterPro" id="IPR016162">
    <property type="entry name" value="Ald_DH_N"/>
</dbReference>
<dbReference type="InterPro" id="IPR011975">
    <property type="entry name" value="PaaN_2"/>
</dbReference>
<evidence type="ECO:0000256" key="1">
    <source>
        <dbReference type="ARBA" id="ARBA00023002"/>
    </source>
</evidence>
<keyword evidence="5" id="KW-1185">Reference proteome</keyword>